<dbReference type="GO" id="GO:0051301">
    <property type="term" value="P:cell division"/>
    <property type="evidence" value="ECO:0007669"/>
    <property type="project" value="UniProtKB-KW"/>
</dbReference>
<evidence type="ECO:0000259" key="10">
    <source>
        <dbReference type="Pfam" id="PF00254"/>
    </source>
</evidence>
<dbReference type="InterPro" id="IPR046357">
    <property type="entry name" value="PPIase_dom_sf"/>
</dbReference>
<feature type="domain" description="Trigger factor C-terminal" evidence="11">
    <location>
        <begin position="156"/>
        <end position="289"/>
    </location>
</feature>
<evidence type="ECO:0000256" key="1">
    <source>
        <dbReference type="ARBA" id="ARBA00000971"/>
    </source>
</evidence>
<dbReference type="Gene3D" id="1.10.3120.10">
    <property type="entry name" value="Trigger factor, C-terminal domain"/>
    <property type="match status" value="1"/>
</dbReference>
<feature type="domain" description="PPIase FKBP-type" evidence="10">
    <location>
        <begin position="52"/>
        <end position="133"/>
    </location>
</feature>
<dbReference type="EMBL" id="BQKV01000022">
    <property type="protein sequence ID" value="GJN63963.1"/>
    <property type="molecule type" value="Genomic_DNA"/>
</dbReference>
<dbReference type="GO" id="GO:0005737">
    <property type="term" value="C:cytoplasm"/>
    <property type="evidence" value="ECO:0007669"/>
    <property type="project" value="UniProtKB-SubCell"/>
</dbReference>
<evidence type="ECO:0000256" key="3">
    <source>
        <dbReference type="ARBA" id="ARBA00013194"/>
    </source>
</evidence>
<evidence type="ECO:0000313" key="12">
    <source>
        <dbReference type="EMBL" id="GJN63963.1"/>
    </source>
</evidence>
<evidence type="ECO:0000256" key="2">
    <source>
        <dbReference type="ARBA" id="ARBA00004496"/>
    </source>
</evidence>
<dbReference type="GO" id="GO:0015031">
    <property type="term" value="P:protein transport"/>
    <property type="evidence" value="ECO:0007669"/>
    <property type="project" value="InterPro"/>
</dbReference>
<dbReference type="RefSeq" id="WP_238316200.1">
    <property type="nucleotide sequence ID" value="NZ_BQKV01000022.1"/>
</dbReference>
<name>A0AA37IX22_9FIRM</name>
<evidence type="ECO:0000256" key="7">
    <source>
        <dbReference type="ARBA" id="ARBA00023235"/>
    </source>
</evidence>
<evidence type="ECO:0000256" key="9">
    <source>
        <dbReference type="ARBA" id="ARBA00029986"/>
    </source>
</evidence>
<evidence type="ECO:0000256" key="8">
    <source>
        <dbReference type="ARBA" id="ARBA00023306"/>
    </source>
</evidence>
<dbReference type="Gene3D" id="3.10.50.40">
    <property type="match status" value="1"/>
</dbReference>
<dbReference type="EC" id="5.2.1.8" evidence="3"/>
<dbReference type="SUPFAM" id="SSF109998">
    <property type="entry name" value="Triger factor/SurA peptide-binding domain-like"/>
    <property type="match status" value="1"/>
</dbReference>
<reference evidence="12" key="1">
    <citation type="journal article" date="2022" name="Int. J. Syst. Evol. Microbiol.">
        <title>Genome-based, phenotypic and chemotaxonomic classification of Faecalibacterium strains: proposal of three novel species Faecalibacterium duncaniae sp. nov., Faecalibacterium hattorii sp. nov. and Faecalibacterium gallinarum sp. nov. .</title>
        <authorList>
            <person name="Sakamoto M."/>
            <person name="Sakurai N."/>
            <person name="Tanno H."/>
            <person name="Iino T."/>
            <person name="Ohkuma M."/>
            <person name="Endo A."/>
        </authorList>
    </citation>
    <scope>NUCLEOTIDE SEQUENCE</scope>
    <source>
        <strain evidence="12">JCM 17207</strain>
    </source>
</reference>
<dbReference type="SUPFAM" id="SSF54534">
    <property type="entry name" value="FKBP-like"/>
    <property type="match status" value="1"/>
</dbReference>
<comment type="subcellular location">
    <subcellularLocation>
        <location evidence="2">Cytoplasm</location>
    </subcellularLocation>
</comment>
<sequence>MSNQPKPHHPVTLGQYKGLPVTRHVRTVSDQEVEQELLHQCRLHAHYQLTDRPAQDGSRITLDFEGYLDGKPIPDSRMTNAALVLGNGRLVPAAEQAVYGHCAGETFTFDFTYPEEFEIPELAGQTAQFTLTLHTVAEKLMPEADDAFARGRGYESLAAMKEAIRQKKQLPHEAAADRKAGAELLAAAGANLTVQLDPARLDAAAEQELQRRAARFQREGGSLEGYCEAEGITPEQLRAQCRAAAERQIRSVLAAQAIAEAEGITVSDPEVRAEYRRLSAAQNLSEDDLLLRIPPHAMTAALTAQKVQSFLLENACVTTVQDPPENSSTSEV</sequence>
<dbReference type="Pfam" id="PF00254">
    <property type="entry name" value="FKBP_C"/>
    <property type="match status" value="1"/>
</dbReference>
<organism evidence="12 13">
    <name type="scientific">Faecalibacterium gallinarum</name>
    <dbReference type="NCBI Taxonomy" id="2903556"/>
    <lineage>
        <taxon>Bacteria</taxon>
        <taxon>Bacillati</taxon>
        <taxon>Bacillota</taxon>
        <taxon>Clostridia</taxon>
        <taxon>Eubacteriales</taxon>
        <taxon>Oscillospiraceae</taxon>
        <taxon>Faecalibacterium</taxon>
    </lineage>
</organism>
<keyword evidence="13" id="KW-1185">Reference proteome</keyword>
<dbReference type="GO" id="GO:0006457">
    <property type="term" value="P:protein folding"/>
    <property type="evidence" value="ECO:0007669"/>
    <property type="project" value="InterPro"/>
</dbReference>
<keyword evidence="7" id="KW-0413">Isomerase</keyword>
<dbReference type="GO" id="GO:0003755">
    <property type="term" value="F:peptidyl-prolyl cis-trans isomerase activity"/>
    <property type="evidence" value="ECO:0007669"/>
    <property type="project" value="UniProtKB-KW"/>
</dbReference>
<dbReference type="NCBIfam" id="TIGR00115">
    <property type="entry name" value="tig"/>
    <property type="match status" value="1"/>
</dbReference>
<evidence type="ECO:0000256" key="6">
    <source>
        <dbReference type="ARBA" id="ARBA00023110"/>
    </source>
</evidence>
<keyword evidence="5" id="KW-0132">Cell division</keyword>
<dbReference type="Proteomes" id="UP001055185">
    <property type="component" value="Unassembled WGS sequence"/>
</dbReference>
<keyword evidence="8" id="KW-0131">Cell cycle</keyword>
<keyword evidence="6" id="KW-0697">Rotamase</keyword>
<comment type="caution">
    <text evidence="12">The sequence shown here is derived from an EMBL/GenBank/DDBJ whole genome shotgun (WGS) entry which is preliminary data.</text>
</comment>
<proteinExistence type="predicted"/>
<evidence type="ECO:0000256" key="4">
    <source>
        <dbReference type="ARBA" id="ARBA00016902"/>
    </source>
</evidence>
<evidence type="ECO:0000313" key="13">
    <source>
        <dbReference type="Proteomes" id="UP001055185"/>
    </source>
</evidence>
<dbReference type="InterPro" id="IPR027304">
    <property type="entry name" value="Trigger_fact/SurA_dom_sf"/>
</dbReference>
<accession>A0AA37IX22</accession>
<dbReference type="AlphaFoldDB" id="A0AA37IX22"/>
<dbReference type="InterPro" id="IPR005215">
    <property type="entry name" value="Trig_fac"/>
</dbReference>
<dbReference type="InterPro" id="IPR001179">
    <property type="entry name" value="PPIase_FKBP_dom"/>
</dbReference>
<comment type="catalytic activity">
    <reaction evidence="1">
        <text>[protein]-peptidylproline (omega=180) = [protein]-peptidylproline (omega=0)</text>
        <dbReference type="Rhea" id="RHEA:16237"/>
        <dbReference type="Rhea" id="RHEA-COMP:10747"/>
        <dbReference type="Rhea" id="RHEA-COMP:10748"/>
        <dbReference type="ChEBI" id="CHEBI:83833"/>
        <dbReference type="ChEBI" id="CHEBI:83834"/>
        <dbReference type="EC" id="5.2.1.8"/>
    </reaction>
</comment>
<dbReference type="Pfam" id="PF05698">
    <property type="entry name" value="Trigger_C"/>
    <property type="match status" value="1"/>
</dbReference>
<gene>
    <name evidence="12" type="ORF">JCM17207_05880</name>
</gene>
<evidence type="ECO:0000256" key="5">
    <source>
        <dbReference type="ARBA" id="ARBA00022618"/>
    </source>
</evidence>
<evidence type="ECO:0000259" key="11">
    <source>
        <dbReference type="Pfam" id="PF05698"/>
    </source>
</evidence>
<dbReference type="InterPro" id="IPR037041">
    <property type="entry name" value="Trigger_fac_C_sf"/>
</dbReference>
<dbReference type="InterPro" id="IPR008880">
    <property type="entry name" value="Trigger_fac_C"/>
</dbReference>
<protein>
    <recommendedName>
        <fullName evidence="4">Trigger factor</fullName>
        <ecNumber evidence="3">5.2.1.8</ecNumber>
    </recommendedName>
    <alternativeName>
        <fullName evidence="9">PPIase</fullName>
    </alternativeName>
</protein>